<dbReference type="EMBL" id="BNCJ01000063">
    <property type="protein sequence ID" value="GHF76548.1"/>
    <property type="molecule type" value="Genomic_DNA"/>
</dbReference>
<organism evidence="1 2">
    <name type="scientific">Seohaeicola zhoushanensis</name>
    <dbReference type="NCBI Taxonomy" id="1569283"/>
    <lineage>
        <taxon>Bacteria</taxon>
        <taxon>Pseudomonadati</taxon>
        <taxon>Pseudomonadota</taxon>
        <taxon>Alphaproteobacteria</taxon>
        <taxon>Rhodobacterales</taxon>
        <taxon>Roseobacteraceae</taxon>
        <taxon>Seohaeicola</taxon>
    </lineage>
</organism>
<gene>
    <name evidence="1" type="ORF">GCM10017056_53330</name>
</gene>
<dbReference type="AlphaFoldDB" id="A0A8J3MBE8"/>
<reference evidence="1" key="2">
    <citation type="submission" date="2020-09" db="EMBL/GenBank/DDBJ databases">
        <authorList>
            <person name="Sun Q."/>
            <person name="Kim S."/>
        </authorList>
    </citation>
    <scope>NUCLEOTIDE SEQUENCE</scope>
    <source>
        <strain evidence="1">KCTC 42650</strain>
    </source>
</reference>
<dbReference type="RefSeq" id="WP_189683178.1">
    <property type="nucleotide sequence ID" value="NZ_BNCJ01000063.1"/>
</dbReference>
<accession>A0A8J3MBE8</accession>
<keyword evidence="2" id="KW-1185">Reference proteome</keyword>
<protein>
    <submittedName>
        <fullName evidence="1">Uncharacterized protein</fullName>
    </submittedName>
</protein>
<evidence type="ECO:0000313" key="1">
    <source>
        <dbReference type="EMBL" id="GHF76548.1"/>
    </source>
</evidence>
<name>A0A8J3MBE8_9RHOB</name>
<evidence type="ECO:0000313" key="2">
    <source>
        <dbReference type="Proteomes" id="UP000626220"/>
    </source>
</evidence>
<dbReference type="Proteomes" id="UP000626220">
    <property type="component" value="Unassembled WGS sequence"/>
</dbReference>
<sequence>MIEKPLTRDDLVRFFGLKPVRTGDYRPLSRVLSALGIRLVGGTTRWVVVWGALGLSADQKPCHQKHLTEPLMTAKSAAAALGVDPSIVYRWSKGLLPNGMPSFPDAIDLSNGRKDARALRWRRAEIVAWHGRQPLPGYARTAPAFGSLTPRK</sequence>
<proteinExistence type="predicted"/>
<comment type="caution">
    <text evidence="1">The sequence shown here is derived from an EMBL/GenBank/DDBJ whole genome shotgun (WGS) entry which is preliminary data.</text>
</comment>
<reference evidence="1" key="1">
    <citation type="journal article" date="2014" name="Int. J. Syst. Evol. Microbiol.">
        <title>Complete genome sequence of Corynebacterium casei LMG S-19264T (=DSM 44701T), isolated from a smear-ripened cheese.</title>
        <authorList>
            <consortium name="US DOE Joint Genome Institute (JGI-PGF)"/>
            <person name="Walter F."/>
            <person name="Albersmeier A."/>
            <person name="Kalinowski J."/>
            <person name="Ruckert C."/>
        </authorList>
    </citation>
    <scope>NUCLEOTIDE SEQUENCE</scope>
    <source>
        <strain evidence="1">KCTC 42650</strain>
    </source>
</reference>